<organism evidence="2 3">
    <name type="scientific">Piloderma croceum (strain F 1598)</name>
    <dbReference type="NCBI Taxonomy" id="765440"/>
    <lineage>
        <taxon>Eukaryota</taxon>
        <taxon>Fungi</taxon>
        <taxon>Dikarya</taxon>
        <taxon>Basidiomycota</taxon>
        <taxon>Agaricomycotina</taxon>
        <taxon>Agaricomycetes</taxon>
        <taxon>Agaricomycetidae</taxon>
        <taxon>Atheliales</taxon>
        <taxon>Atheliaceae</taxon>
        <taxon>Piloderma</taxon>
    </lineage>
</organism>
<feature type="region of interest" description="Disordered" evidence="1">
    <location>
        <begin position="69"/>
        <end position="97"/>
    </location>
</feature>
<evidence type="ECO:0000313" key="3">
    <source>
        <dbReference type="Proteomes" id="UP000054166"/>
    </source>
</evidence>
<sequence>MLIVMGAWAIVKEKETNRLRIETIIAILFTHIVLPSPILVWRQLKCTTVTIAFEQPHIASASVNTSLSSPVAQHSESTEAPAPASVLPPMTAASTGPSTAPPDILMAFNVPTMPDVVTSVHIINLCEQDWSTANLGGSTSDFSVYWQSIKDTAEEKASGLPLWTQLVPNLCEVDAMLTAIFRPFNIGFACPLVLAMSQQLLSVPQYPSMQAT</sequence>
<protein>
    <submittedName>
        <fullName evidence="2">Uncharacterized protein</fullName>
    </submittedName>
</protein>
<dbReference type="AlphaFoldDB" id="A0A0C3EUQ6"/>
<accession>A0A0C3EUQ6</accession>
<keyword evidence="3" id="KW-1185">Reference proteome</keyword>
<dbReference type="Proteomes" id="UP000054166">
    <property type="component" value="Unassembled WGS sequence"/>
</dbReference>
<dbReference type="InParanoid" id="A0A0C3EUQ6"/>
<evidence type="ECO:0000256" key="1">
    <source>
        <dbReference type="SAM" id="MobiDB-lite"/>
    </source>
</evidence>
<name>A0A0C3EUQ6_PILCF</name>
<dbReference type="EMBL" id="KN833214">
    <property type="protein sequence ID" value="KIM71774.1"/>
    <property type="molecule type" value="Genomic_DNA"/>
</dbReference>
<reference evidence="2 3" key="1">
    <citation type="submission" date="2014-04" db="EMBL/GenBank/DDBJ databases">
        <authorList>
            <consortium name="DOE Joint Genome Institute"/>
            <person name="Kuo A."/>
            <person name="Tarkka M."/>
            <person name="Buscot F."/>
            <person name="Kohler A."/>
            <person name="Nagy L.G."/>
            <person name="Floudas D."/>
            <person name="Copeland A."/>
            <person name="Barry K.W."/>
            <person name="Cichocki N."/>
            <person name="Veneault-Fourrey C."/>
            <person name="LaButti K."/>
            <person name="Lindquist E.A."/>
            <person name="Lipzen A."/>
            <person name="Lundell T."/>
            <person name="Morin E."/>
            <person name="Murat C."/>
            <person name="Sun H."/>
            <person name="Tunlid A."/>
            <person name="Henrissat B."/>
            <person name="Grigoriev I.V."/>
            <person name="Hibbett D.S."/>
            <person name="Martin F."/>
            <person name="Nordberg H.P."/>
            <person name="Cantor M.N."/>
            <person name="Hua S.X."/>
        </authorList>
    </citation>
    <scope>NUCLEOTIDE SEQUENCE [LARGE SCALE GENOMIC DNA]</scope>
    <source>
        <strain evidence="2 3">F 1598</strain>
    </source>
</reference>
<reference evidence="3" key="2">
    <citation type="submission" date="2015-01" db="EMBL/GenBank/DDBJ databases">
        <title>Evolutionary Origins and Diversification of the Mycorrhizal Mutualists.</title>
        <authorList>
            <consortium name="DOE Joint Genome Institute"/>
            <consortium name="Mycorrhizal Genomics Consortium"/>
            <person name="Kohler A."/>
            <person name="Kuo A."/>
            <person name="Nagy L.G."/>
            <person name="Floudas D."/>
            <person name="Copeland A."/>
            <person name="Barry K.W."/>
            <person name="Cichocki N."/>
            <person name="Veneault-Fourrey C."/>
            <person name="LaButti K."/>
            <person name="Lindquist E.A."/>
            <person name="Lipzen A."/>
            <person name="Lundell T."/>
            <person name="Morin E."/>
            <person name="Murat C."/>
            <person name="Riley R."/>
            <person name="Ohm R."/>
            <person name="Sun H."/>
            <person name="Tunlid A."/>
            <person name="Henrissat B."/>
            <person name="Grigoriev I.V."/>
            <person name="Hibbett D.S."/>
            <person name="Martin F."/>
        </authorList>
    </citation>
    <scope>NUCLEOTIDE SEQUENCE [LARGE SCALE GENOMIC DNA]</scope>
    <source>
        <strain evidence="3">F 1598</strain>
    </source>
</reference>
<dbReference type="HOGENOM" id="CLU_1300124_0_0_1"/>
<gene>
    <name evidence="2" type="ORF">PILCRDRAFT_93717</name>
</gene>
<proteinExistence type="predicted"/>
<evidence type="ECO:0000313" key="2">
    <source>
        <dbReference type="EMBL" id="KIM71774.1"/>
    </source>
</evidence>